<feature type="domain" description="Ubiquitin-like" evidence="12">
    <location>
        <begin position="32"/>
        <end position="84"/>
    </location>
</feature>
<dbReference type="PROSITE" id="PS50053">
    <property type="entry name" value="UBIQUITIN_2"/>
    <property type="match status" value="1"/>
</dbReference>
<keyword evidence="6" id="KW-0521">NADP</keyword>
<comment type="similarity">
    <text evidence="2">Belongs to the steroid 5-alpha reductase family.</text>
</comment>
<dbReference type="InterPro" id="IPR000626">
    <property type="entry name" value="Ubiquitin-like_dom"/>
</dbReference>
<keyword evidence="14" id="KW-1185">Reference proteome</keyword>
<evidence type="ECO:0000259" key="12">
    <source>
        <dbReference type="PROSITE" id="PS50053"/>
    </source>
</evidence>
<sequence>MPFTVTVASRVARKNKATSSAYPMVIELASGSASLAELKRAIHKRHVGLTPERQRITSDDKKPLLDDDKALQQQGVKDGDTLYVKDLGPQVAWRTVFLTEYAGPLVINPLMFWLAPRIWGQFEHSRMQKLALALVVLHYLKREVETVFVHRFSNGTMPLFNIFKNSTHYWILSGVLLSGAINIPSLSASALKGTVQDSDAFLIGCTAVWALAEAGNAWAHIKLRNLRPPGTRERNIPRGGLFDFVSCANYFYEFLAWTAYTALTLSPASALFAAVSTGQMAIWALGKHKKYRKEFKDYPRGRKAMFPFIF</sequence>
<dbReference type="GO" id="GO:0005789">
    <property type="term" value="C:endoplasmic reticulum membrane"/>
    <property type="evidence" value="ECO:0007669"/>
    <property type="project" value="UniProtKB-SubCell"/>
</dbReference>
<dbReference type="OrthoDB" id="540503at2759"/>
<dbReference type="GeneID" id="37268521"/>
<protein>
    <recommendedName>
        <fullName evidence="12">Ubiquitin-like domain-containing protein</fullName>
    </recommendedName>
</protein>
<dbReference type="EMBL" id="KZ819297">
    <property type="protein sequence ID" value="PWN96871.1"/>
    <property type="molecule type" value="Genomic_DNA"/>
</dbReference>
<dbReference type="Gene3D" id="3.10.20.90">
    <property type="entry name" value="Phosphatidylinositol 3-kinase Catalytic Subunit, Chain A, domain 1"/>
    <property type="match status" value="1"/>
</dbReference>
<dbReference type="PANTHER" id="PTHR10556">
    <property type="entry name" value="3-OXO-5-ALPHA-STEROID 4-DEHYDROGENASE"/>
    <property type="match status" value="1"/>
</dbReference>
<dbReference type="FunFam" id="3.10.20.90:FF:000131">
    <property type="entry name" value="trans-2,3-enoyl-CoA reductase-like"/>
    <property type="match status" value="1"/>
</dbReference>
<keyword evidence="4 11" id="KW-0812">Transmembrane</keyword>
<evidence type="ECO:0000256" key="4">
    <source>
        <dbReference type="ARBA" id="ARBA00022692"/>
    </source>
</evidence>
<keyword evidence="7 11" id="KW-1133">Transmembrane helix</keyword>
<dbReference type="GO" id="GO:0016627">
    <property type="term" value="F:oxidoreductase activity, acting on the CH-CH group of donors"/>
    <property type="evidence" value="ECO:0007669"/>
    <property type="project" value="InterPro"/>
</dbReference>
<evidence type="ECO:0000313" key="13">
    <source>
        <dbReference type="EMBL" id="PWN96871.1"/>
    </source>
</evidence>
<dbReference type="PROSITE" id="PS50244">
    <property type="entry name" value="S5A_REDUCTASE"/>
    <property type="match status" value="1"/>
</dbReference>
<dbReference type="PANTHER" id="PTHR10556:SF28">
    <property type="entry name" value="VERY-LONG-CHAIN ENOYL-COA REDUCTASE"/>
    <property type="match status" value="1"/>
</dbReference>
<keyword evidence="9" id="KW-0443">Lipid metabolism</keyword>
<evidence type="ECO:0000313" key="14">
    <source>
        <dbReference type="Proteomes" id="UP000245946"/>
    </source>
</evidence>
<dbReference type="InterPro" id="IPR001104">
    <property type="entry name" value="3-oxo-5_a-steroid_4-DH_C"/>
</dbReference>
<evidence type="ECO:0000256" key="7">
    <source>
        <dbReference type="ARBA" id="ARBA00022989"/>
    </source>
</evidence>
<dbReference type="SUPFAM" id="SSF54236">
    <property type="entry name" value="Ubiquitin-like"/>
    <property type="match status" value="1"/>
</dbReference>
<keyword evidence="5" id="KW-0256">Endoplasmic reticulum</keyword>
<evidence type="ECO:0000256" key="5">
    <source>
        <dbReference type="ARBA" id="ARBA00022824"/>
    </source>
</evidence>
<reference evidence="13 14" key="1">
    <citation type="journal article" date="2018" name="Mol. Biol. Evol.">
        <title>Broad Genomic Sampling Reveals a Smut Pathogenic Ancestry of the Fungal Clade Ustilaginomycotina.</title>
        <authorList>
            <person name="Kijpornyongpan T."/>
            <person name="Mondo S.J."/>
            <person name="Barry K."/>
            <person name="Sandor L."/>
            <person name="Lee J."/>
            <person name="Lipzen A."/>
            <person name="Pangilinan J."/>
            <person name="LaButti K."/>
            <person name="Hainaut M."/>
            <person name="Henrissat B."/>
            <person name="Grigoriev I.V."/>
            <person name="Spatafora J.W."/>
            <person name="Aime M.C."/>
        </authorList>
    </citation>
    <scope>NUCLEOTIDE SEQUENCE [LARGE SCALE GENOMIC DNA]</scope>
    <source>
        <strain evidence="13 14">MCA 4186</strain>
    </source>
</reference>
<evidence type="ECO:0000256" key="9">
    <source>
        <dbReference type="ARBA" id="ARBA00023098"/>
    </source>
</evidence>
<evidence type="ECO:0000256" key="10">
    <source>
        <dbReference type="ARBA" id="ARBA00023136"/>
    </source>
</evidence>
<comment type="subcellular location">
    <subcellularLocation>
        <location evidence="1">Endoplasmic reticulum membrane</location>
        <topology evidence="1">Multi-pass membrane protein</topology>
    </subcellularLocation>
</comment>
<evidence type="ECO:0000256" key="2">
    <source>
        <dbReference type="ARBA" id="ARBA00007742"/>
    </source>
</evidence>
<name>A0A316Z5N8_9BASI</name>
<evidence type="ECO:0000256" key="11">
    <source>
        <dbReference type="SAM" id="Phobius"/>
    </source>
</evidence>
<dbReference type="Gene3D" id="1.20.120.1630">
    <property type="match status" value="1"/>
</dbReference>
<evidence type="ECO:0000256" key="8">
    <source>
        <dbReference type="ARBA" id="ARBA00023002"/>
    </source>
</evidence>
<dbReference type="GO" id="GO:0042761">
    <property type="term" value="P:very long-chain fatty acid biosynthetic process"/>
    <property type="evidence" value="ECO:0007669"/>
    <property type="project" value="TreeGrafter"/>
</dbReference>
<proteinExistence type="inferred from homology"/>
<gene>
    <name evidence="13" type="ORF">FA09DRAFT_320397</name>
</gene>
<evidence type="ECO:0000256" key="6">
    <source>
        <dbReference type="ARBA" id="ARBA00022857"/>
    </source>
</evidence>
<accession>A0A316Z5N8</accession>
<keyword evidence="10 11" id="KW-0472">Membrane</keyword>
<dbReference type="Pfam" id="PF02544">
    <property type="entry name" value="Steroid_dh"/>
    <property type="match status" value="1"/>
</dbReference>
<dbReference type="InterPro" id="IPR029071">
    <property type="entry name" value="Ubiquitin-like_domsf"/>
</dbReference>
<dbReference type="InterPro" id="IPR039357">
    <property type="entry name" value="SRD5A/TECR"/>
</dbReference>
<keyword evidence="8" id="KW-0560">Oxidoreductase</keyword>
<evidence type="ECO:0000256" key="3">
    <source>
        <dbReference type="ARBA" id="ARBA00022516"/>
    </source>
</evidence>
<evidence type="ECO:0000256" key="1">
    <source>
        <dbReference type="ARBA" id="ARBA00004477"/>
    </source>
</evidence>
<feature type="transmembrane region" description="Helical" evidence="11">
    <location>
        <begin position="169"/>
        <end position="188"/>
    </location>
</feature>
<dbReference type="RefSeq" id="XP_025597150.1">
    <property type="nucleotide sequence ID" value="XM_025740977.1"/>
</dbReference>
<keyword evidence="3" id="KW-0444">Lipid biosynthesis</keyword>
<dbReference type="Proteomes" id="UP000245946">
    <property type="component" value="Unassembled WGS sequence"/>
</dbReference>
<feature type="transmembrane region" description="Helical" evidence="11">
    <location>
        <begin position="266"/>
        <end position="286"/>
    </location>
</feature>
<dbReference type="AlphaFoldDB" id="A0A316Z5N8"/>
<dbReference type="STRING" id="58919.A0A316Z5N8"/>
<organism evidence="13 14">
    <name type="scientific">Tilletiopsis washingtonensis</name>
    <dbReference type="NCBI Taxonomy" id="58919"/>
    <lineage>
        <taxon>Eukaryota</taxon>
        <taxon>Fungi</taxon>
        <taxon>Dikarya</taxon>
        <taxon>Basidiomycota</taxon>
        <taxon>Ustilaginomycotina</taxon>
        <taxon>Exobasidiomycetes</taxon>
        <taxon>Entylomatales</taxon>
        <taxon>Entylomatales incertae sedis</taxon>
        <taxon>Tilletiopsis</taxon>
    </lineage>
</organism>